<dbReference type="Proteomes" id="UP000237438">
    <property type="component" value="Unassembled WGS sequence"/>
</dbReference>
<proteinExistence type="predicted"/>
<evidence type="ECO:0000256" key="2">
    <source>
        <dbReference type="ARBA" id="ARBA00022679"/>
    </source>
</evidence>
<dbReference type="OrthoDB" id="7042322at2759"/>
<keyword evidence="4" id="KW-0560">Oxidoreductase</keyword>
<dbReference type="SUPFAM" id="SSF51735">
    <property type="entry name" value="NAD(P)-binding Rossmann-fold domains"/>
    <property type="match status" value="1"/>
</dbReference>
<organism evidence="6 7">
    <name type="scientific">Erysiphe pulchra</name>
    <dbReference type="NCBI Taxonomy" id="225359"/>
    <lineage>
        <taxon>Eukaryota</taxon>
        <taxon>Fungi</taxon>
        <taxon>Dikarya</taxon>
        <taxon>Ascomycota</taxon>
        <taxon>Pezizomycotina</taxon>
        <taxon>Leotiomycetes</taxon>
        <taxon>Erysiphales</taxon>
        <taxon>Erysiphaceae</taxon>
        <taxon>Erysiphe</taxon>
    </lineage>
</organism>
<dbReference type="SUPFAM" id="SSF53383">
    <property type="entry name" value="PLP-dependent transferases"/>
    <property type="match status" value="1"/>
</dbReference>
<evidence type="ECO:0000313" key="6">
    <source>
        <dbReference type="EMBL" id="POS81868.1"/>
    </source>
</evidence>
<evidence type="ECO:0000313" key="7">
    <source>
        <dbReference type="Proteomes" id="UP000237438"/>
    </source>
</evidence>
<dbReference type="Gene3D" id="3.90.1150.10">
    <property type="entry name" value="Aspartate Aminotransferase, domain 1"/>
    <property type="match status" value="1"/>
</dbReference>
<dbReference type="InterPro" id="IPR046826">
    <property type="entry name" value="PDH_N"/>
</dbReference>
<dbReference type="GO" id="GO:0008977">
    <property type="term" value="F:prephenate dehydrogenase (NAD+) activity"/>
    <property type="evidence" value="ECO:0007669"/>
    <property type="project" value="InterPro"/>
</dbReference>
<evidence type="ECO:0000256" key="4">
    <source>
        <dbReference type="ARBA" id="ARBA00023002"/>
    </source>
</evidence>
<dbReference type="STRING" id="225359.A0A2S4PIL1"/>
<dbReference type="InterPro" id="IPR004839">
    <property type="entry name" value="Aminotransferase_I/II_large"/>
</dbReference>
<dbReference type="PROSITE" id="PS51176">
    <property type="entry name" value="PDH_ADH"/>
    <property type="match status" value="1"/>
</dbReference>
<sequence length="400" mass="43572">MFARAFVSEQDSIVYSQHAFAVYALVTQAINAQAIEVPAKANTKLVFIANPNNPTGTWFEEAEFEAFMQKVPANVIVVLDEAYVEYFPENFNSLKYLDQYPNLIVSRTLSKCYGLAALRVGFALASVQVTDYLNRIRQPFNVNHLAMVAAVAALKDEAFIEKSREVNKAGMAQLEAGFKALGLNYVPSRANFILVDVQADPAQTFNALLKEGVIVRPVGIPNHLRVSIGTEAENAKFLTALAKVLARVIQAEQLAHEVVASTRSQKTLEDAKALGLIAAGYSDPVEAVKDADLVVLALPYQRQCGRCSQSGFGEQLPAGFVPGHPIAGAEHTGVHAGKVDLFANHKVILTPLPTSADWAVNKLIQLWEAAKAEVICMDVDKHDEVLAHTSHLPHLMAFNL</sequence>
<evidence type="ECO:0000259" key="5">
    <source>
        <dbReference type="PROSITE" id="PS51176"/>
    </source>
</evidence>
<dbReference type="InterPro" id="IPR050106">
    <property type="entry name" value="HistidinolP_aminotransfase"/>
</dbReference>
<dbReference type="Pfam" id="PF02153">
    <property type="entry name" value="PDH_N"/>
    <property type="match status" value="1"/>
</dbReference>
<dbReference type="InterPro" id="IPR015424">
    <property type="entry name" value="PyrdxlP-dep_Trfase"/>
</dbReference>
<dbReference type="GO" id="GO:0006571">
    <property type="term" value="P:tyrosine biosynthetic process"/>
    <property type="evidence" value="ECO:0007669"/>
    <property type="project" value="InterPro"/>
</dbReference>
<keyword evidence="7" id="KW-1185">Reference proteome</keyword>
<dbReference type="EMBL" id="PEDP01006559">
    <property type="protein sequence ID" value="POS81868.1"/>
    <property type="molecule type" value="Genomic_DNA"/>
</dbReference>
<protein>
    <recommendedName>
        <fullName evidence="5">Prephenate/arogenate dehydrogenase domain-containing protein</fullName>
    </recommendedName>
</protein>
<dbReference type="Pfam" id="PF00155">
    <property type="entry name" value="Aminotran_1_2"/>
    <property type="match status" value="1"/>
</dbReference>
<dbReference type="InterPro" id="IPR015421">
    <property type="entry name" value="PyrdxlP-dep_Trfase_major"/>
</dbReference>
<dbReference type="Gene3D" id="3.40.50.720">
    <property type="entry name" value="NAD(P)-binding Rossmann-like Domain"/>
    <property type="match status" value="2"/>
</dbReference>
<evidence type="ECO:0000256" key="3">
    <source>
        <dbReference type="ARBA" id="ARBA00022898"/>
    </source>
</evidence>
<dbReference type="GO" id="GO:0004665">
    <property type="term" value="F:prephenate dehydrogenase (NADP+) activity"/>
    <property type="evidence" value="ECO:0007669"/>
    <property type="project" value="InterPro"/>
</dbReference>
<dbReference type="InterPro" id="IPR036291">
    <property type="entry name" value="NAD(P)-bd_dom_sf"/>
</dbReference>
<keyword evidence="3" id="KW-0663">Pyridoxal phosphate</keyword>
<dbReference type="PANTHER" id="PTHR43643">
    <property type="entry name" value="HISTIDINOL-PHOSPHATE AMINOTRANSFERASE 2"/>
    <property type="match status" value="1"/>
</dbReference>
<accession>A0A2S4PIL1</accession>
<dbReference type="Pfam" id="PF03807">
    <property type="entry name" value="F420_oxidored"/>
    <property type="match status" value="1"/>
</dbReference>
<keyword evidence="1" id="KW-0032">Aminotransferase</keyword>
<feature type="non-terminal residue" evidence="6">
    <location>
        <position position="400"/>
    </location>
</feature>
<dbReference type="AlphaFoldDB" id="A0A2S4PIL1"/>
<dbReference type="GO" id="GO:0008483">
    <property type="term" value="F:transaminase activity"/>
    <property type="evidence" value="ECO:0007669"/>
    <property type="project" value="UniProtKB-KW"/>
</dbReference>
<dbReference type="InterPro" id="IPR015422">
    <property type="entry name" value="PyrdxlP-dep_Trfase_small"/>
</dbReference>
<comment type="caution">
    <text evidence="6">The sequence shown here is derived from an EMBL/GenBank/DDBJ whole genome shotgun (WGS) entry which is preliminary data.</text>
</comment>
<keyword evidence="2" id="KW-0808">Transferase</keyword>
<dbReference type="GO" id="GO:0070403">
    <property type="term" value="F:NAD+ binding"/>
    <property type="evidence" value="ECO:0007669"/>
    <property type="project" value="InterPro"/>
</dbReference>
<evidence type="ECO:0000256" key="1">
    <source>
        <dbReference type="ARBA" id="ARBA00022576"/>
    </source>
</evidence>
<dbReference type="CDD" id="cd00609">
    <property type="entry name" value="AAT_like"/>
    <property type="match status" value="1"/>
</dbReference>
<dbReference type="InterPro" id="IPR028939">
    <property type="entry name" value="P5C_Rdtase_cat_N"/>
</dbReference>
<gene>
    <name evidence="6" type="ORF">EPUL_005376</name>
</gene>
<reference evidence="6 7" key="1">
    <citation type="submission" date="2017-10" db="EMBL/GenBank/DDBJ databases">
        <title>Development of genomic resources for the powdery mildew, Erysiphe pulchra.</title>
        <authorList>
            <person name="Wadl P.A."/>
            <person name="Mack B.M."/>
            <person name="Moore G."/>
            <person name="Beltz S.B."/>
        </authorList>
    </citation>
    <scope>NUCLEOTIDE SEQUENCE [LARGE SCALE GENOMIC DNA]</scope>
    <source>
        <strain evidence="6">Cflorida</strain>
    </source>
</reference>
<dbReference type="InterPro" id="IPR003099">
    <property type="entry name" value="Prephen_DH"/>
</dbReference>
<dbReference type="PANTHER" id="PTHR43643:SF3">
    <property type="entry name" value="HISTIDINOL-PHOSPHATE AMINOTRANSFERASE"/>
    <property type="match status" value="1"/>
</dbReference>
<feature type="domain" description="Prephenate/arogenate dehydrogenase" evidence="5">
    <location>
        <begin position="190"/>
        <end position="400"/>
    </location>
</feature>
<dbReference type="Gene3D" id="3.40.640.10">
    <property type="entry name" value="Type I PLP-dependent aspartate aminotransferase-like (Major domain)"/>
    <property type="match status" value="1"/>
</dbReference>
<name>A0A2S4PIL1_9PEZI</name>
<dbReference type="GO" id="GO:0030170">
    <property type="term" value="F:pyridoxal phosphate binding"/>
    <property type="evidence" value="ECO:0007669"/>
    <property type="project" value="InterPro"/>
</dbReference>